<dbReference type="PANTHER" id="PTHR33055:SF3">
    <property type="entry name" value="PUTATIVE TRANSPOSASE FOR IS117-RELATED"/>
    <property type="match status" value="1"/>
</dbReference>
<dbReference type="EMBL" id="LT991978">
    <property type="protein sequence ID" value="SPK77777.1"/>
    <property type="molecule type" value="Genomic_DNA"/>
</dbReference>
<keyword evidence="2" id="KW-0614">Plasmid</keyword>
<dbReference type="Pfam" id="PF02371">
    <property type="entry name" value="Transposase_20"/>
    <property type="match status" value="1"/>
</dbReference>
<protein>
    <submittedName>
        <fullName evidence="2">Transposase</fullName>
    </submittedName>
</protein>
<dbReference type="PANTHER" id="PTHR33055">
    <property type="entry name" value="TRANSPOSASE FOR INSERTION SEQUENCE ELEMENT IS1111A"/>
    <property type="match status" value="1"/>
</dbReference>
<sequence>MAAELGDAKNSRSGRDIAASIRLVPRQYSTGGRPVLLGISKRGDKSMRCLLIQCACSVMTRLHRRTDGLGDWLRKMLVRRHPNVVACALANKLASIAWALLYRRSDYLSTPI</sequence>
<gene>
    <name evidence="2" type="ORF">CT19425_P70117</name>
</gene>
<proteinExistence type="predicted"/>
<reference evidence="2 3" key="1">
    <citation type="submission" date="2018-01" db="EMBL/GenBank/DDBJ databases">
        <authorList>
            <person name="Gaut B.S."/>
            <person name="Morton B.R."/>
            <person name="Clegg M.T."/>
            <person name="Duvall M.R."/>
        </authorList>
    </citation>
    <scope>NUCLEOTIDE SEQUENCE [LARGE SCALE GENOMIC DNA]</scope>
    <source>
        <strain evidence="2">Cupriavidus taiwanensis LMG 19425</strain>
        <plasmid evidence="3">Plasmid iii</plasmid>
    </source>
</reference>
<dbReference type="GO" id="GO:0003677">
    <property type="term" value="F:DNA binding"/>
    <property type="evidence" value="ECO:0007669"/>
    <property type="project" value="InterPro"/>
</dbReference>
<dbReference type="AlphaFoldDB" id="A0A375IT55"/>
<name>A0A375IT55_9BURK</name>
<dbReference type="InterPro" id="IPR047650">
    <property type="entry name" value="Transpos_IS110"/>
</dbReference>
<accession>A0A375IT55</accession>
<evidence type="ECO:0000313" key="2">
    <source>
        <dbReference type="EMBL" id="SPK77777.1"/>
    </source>
</evidence>
<dbReference type="GO" id="GO:0004803">
    <property type="term" value="F:transposase activity"/>
    <property type="evidence" value="ECO:0007669"/>
    <property type="project" value="InterPro"/>
</dbReference>
<evidence type="ECO:0000313" key="3">
    <source>
        <dbReference type="Proteomes" id="UP000255505"/>
    </source>
</evidence>
<geneLocation type="plasmid" evidence="2">
    <name>III</name>
</geneLocation>
<dbReference type="GO" id="GO:0006313">
    <property type="term" value="P:DNA transposition"/>
    <property type="evidence" value="ECO:0007669"/>
    <property type="project" value="InterPro"/>
</dbReference>
<feature type="domain" description="Transposase IS116/IS110/IS902 C-terminal" evidence="1">
    <location>
        <begin position="1"/>
        <end position="64"/>
    </location>
</feature>
<evidence type="ECO:0000259" key="1">
    <source>
        <dbReference type="Pfam" id="PF02371"/>
    </source>
</evidence>
<dbReference type="InterPro" id="IPR003346">
    <property type="entry name" value="Transposase_20"/>
</dbReference>
<dbReference type="Proteomes" id="UP000255505">
    <property type="component" value="Plasmid III"/>
</dbReference>
<organism evidence="2 3">
    <name type="scientific">Cupriavidus taiwanensis</name>
    <dbReference type="NCBI Taxonomy" id="164546"/>
    <lineage>
        <taxon>Bacteria</taxon>
        <taxon>Pseudomonadati</taxon>
        <taxon>Pseudomonadota</taxon>
        <taxon>Betaproteobacteria</taxon>
        <taxon>Burkholderiales</taxon>
        <taxon>Burkholderiaceae</taxon>
        <taxon>Cupriavidus</taxon>
    </lineage>
</organism>